<dbReference type="Gene3D" id="2.60.130.10">
    <property type="entry name" value="Aromatic compound dioxygenase"/>
    <property type="match status" value="1"/>
</dbReference>
<dbReference type="PANTHER" id="PTHR34315">
    <property type="match status" value="1"/>
</dbReference>
<accession>A0A316FUN7</accession>
<dbReference type="GO" id="GO:0005506">
    <property type="term" value="F:iron ion binding"/>
    <property type="evidence" value="ECO:0007669"/>
    <property type="project" value="InterPro"/>
</dbReference>
<dbReference type="OrthoDB" id="9800887at2"/>
<protein>
    <submittedName>
        <fullName evidence="2">Uncharacterized protein</fullName>
    </submittedName>
</protein>
<dbReference type="InterPro" id="IPR015889">
    <property type="entry name" value="Intradiol_dOase_core"/>
</dbReference>
<dbReference type="EMBL" id="QGGR01000001">
    <property type="protein sequence ID" value="PWK52319.1"/>
    <property type="molecule type" value="Genomic_DNA"/>
</dbReference>
<reference evidence="2 3" key="1">
    <citation type="submission" date="2018-05" db="EMBL/GenBank/DDBJ databases">
        <title>Genomic Encyclopedia of Archaeal and Bacterial Type Strains, Phase II (KMG-II): from individual species to whole genera.</title>
        <authorList>
            <person name="Goeker M."/>
        </authorList>
    </citation>
    <scope>NUCLEOTIDE SEQUENCE [LARGE SCALE GENOMIC DNA]</scope>
    <source>
        <strain evidence="2 3">DSM 45184</strain>
    </source>
</reference>
<feature type="region of interest" description="Disordered" evidence="1">
    <location>
        <begin position="153"/>
        <end position="175"/>
    </location>
</feature>
<dbReference type="RefSeq" id="WP_109588718.1">
    <property type="nucleotide sequence ID" value="NZ_BONA01000017.1"/>
</dbReference>
<dbReference type="Proteomes" id="UP000245697">
    <property type="component" value="Unassembled WGS sequence"/>
</dbReference>
<keyword evidence="3" id="KW-1185">Reference proteome</keyword>
<comment type="caution">
    <text evidence="2">The sequence shown here is derived from an EMBL/GenBank/DDBJ whole genome shotgun (WGS) entry which is preliminary data.</text>
</comment>
<proteinExistence type="predicted"/>
<evidence type="ECO:0000313" key="2">
    <source>
        <dbReference type="EMBL" id="PWK52319.1"/>
    </source>
</evidence>
<dbReference type="AlphaFoldDB" id="A0A316FUN7"/>
<dbReference type="SUPFAM" id="SSF49482">
    <property type="entry name" value="Aromatic compound dioxygenase"/>
    <property type="match status" value="1"/>
</dbReference>
<dbReference type="GO" id="GO:0016702">
    <property type="term" value="F:oxidoreductase activity, acting on single donors with incorporation of molecular oxygen, incorporation of two atoms of oxygen"/>
    <property type="evidence" value="ECO:0007669"/>
    <property type="project" value="InterPro"/>
</dbReference>
<sequence>MRNEESRSTPVISRQVPRPVTRGPEPARLPLAEPGRTDTLPLELVRRDIAGDRPGVPLMLRIRVLDAFDATPVAAAVVDLRHREPTGNGELRGAQVTDTDGYAEFRTVHPGREPGKPVQITASVHVGGYLAGGRTTTYCGPLYVPEQIAGQVTAGLPPTEDPQPNSGGPLHSTAGGPLHVVPRDRFDLTAGLLATITVTVGD</sequence>
<gene>
    <name evidence="2" type="ORF">BC793_101328</name>
</gene>
<feature type="region of interest" description="Disordered" evidence="1">
    <location>
        <begin position="1"/>
        <end position="35"/>
    </location>
</feature>
<evidence type="ECO:0000256" key="1">
    <source>
        <dbReference type="SAM" id="MobiDB-lite"/>
    </source>
</evidence>
<evidence type="ECO:0000313" key="3">
    <source>
        <dbReference type="Proteomes" id="UP000245697"/>
    </source>
</evidence>
<organism evidence="2 3">
    <name type="scientific">Actinoplanes xinjiangensis</name>
    <dbReference type="NCBI Taxonomy" id="512350"/>
    <lineage>
        <taxon>Bacteria</taxon>
        <taxon>Bacillati</taxon>
        <taxon>Actinomycetota</taxon>
        <taxon>Actinomycetes</taxon>
        <taxon>Micromonosporales</taxon>
        <taxon>Micromonosporaceae</taxon>
        <taxon>Actinoplanes</taxon>
    </lineage>
</organism>
<name>A0A316FUN7_9ACTN</name>
<dbReference type="PANTHER" id="PTHR34315:SF1">
    <property type="entry name" value="INTRADIOL RING-CLEAVAGE DIOXYGENASES DOMAIN-CONTAINING PROTEIN-RELATED"/>
    <property type="match status" value="1"/>
</dbReference>